<reference evidence="1" key="1">
    <citation type="journal article" date="2013" name="PLoS ONE">
        <title>Direct detection of alternative open reading frames translation products in human significantly expands the proteome.</title>
        <authorList>
            <person name="Vanderperre B."/>
            <person name="Lucier J.-F."/>
            <person name="Motard J."/>
            <person name="Tremblay G."/>
            <person name="Vanderperre S."/>
            <person name="Wisztorski M."/>
            <person name="Salzet M."/>
            <person name="Boisvert F.-M."/>
            <person name="Roucou X."/>
        </authorList>
    </citation>
    <scope>NUCLEOTIDE SEQUENCE</scope>
</reference>
<sequence>MIFILCVNNSFINTIKTMHIVNTLFLDNSIHKSSYLLKKIQTLFFQKVGKS</sequence>
<organism evidence="1">
    <name type="scientific">Homo sapiens</name>
    <name type="common">Human</name>
    <dbReference type="NCBI Taxonomy" id="9606"/>
    <lineage>
        <taxon>Eukaryota</taxon>
        <taxon>Metazoa</taxon>
        <taxon>Chordata</taxon>
        <taxon>Craniata</taxon>
        <taxon>Vertebrata</taxon>
        <taxon>Euteleostomi</taxon>
        <taxon>Mammalia</taxon>
        <taxon>Eutheria</taxon>
        <taxon>Euarchontoglires</taxon>
        <taxon>Primates</taxon>
        <taxon>Haplorrhini</taxon>
        <taxon>Catarrhini</taxon>
        <taxon>Hominidae</taxon>
        <taxon>Homo</taxon>
    </lineage>
</organism>
<evidence type="ECO:0000313" key="1">
    <source>
        <dbReference type="EMBL" id="CCQ43877.1"/>
    </source>
</evidence>
<protein>
    <submittedName>
        <fullName evidence="1">Alternative protein ENPP6</fullName>
    </submittedName>
</protein>
<dbReference type="ChiTaRS" id="ENPP6">
    <property type="organism name" value="human"/>
</dbReference>
<dbReference type="OrthoDB" id="415411at2759"/>
<dbReference type="AlphaFoldDB" id="L8ECN5"/>
<proteinExistence type="predicted"/>
<dbReference type="EMBL" id="HF584380">
    <property type="protein sequence ID" value="CCQ43877.1"/>
    <property type="molecule type" value="Genomic_DNA"/>
</dbReference>
<accession>L8ECN5</accession>
<name>L8ECN5_HUMAN</name>
<gene>
    <name evidence="1" type="primary">ENPP6</name>
</gene>